<evidence type="ECO:0000256" key="3">
    <source>
        <dbReference type="ARBA" id="ARBA00022679"/>
    </source>
</evidence>
<keyword evidence="3" id="KW-0808">Transferase</keyword>
<dbReference type="eggNOG" id="KOG3082">
    <property type="taxonomic scope" value="Eukaryota"/>
</dbReference>
<dbReference type="InterPro" id="IPR005793">
    <property type="entry name" value="Formyl_trans_C"/>
</dbReference>
<dbReference type="Gene3D" id="3.40.50.12230">
    <property type="match status" value="1"/>
</dbReference>
<dbReference type="HOGENOM" id="CLU_033347_0_0_1"/>
<dbReference type="GO" id="GO:0004479">
    <property type="term" value="F:methionyl-tRNA formyltransferase activity"/>
    <property type="evidence" value="ECO:0000318"/>
    <property type="project" value="GO_Central"/>
</dbReference>
<dbReference type="PANTHER" id="PTHR11138:SF5">
    <property type="entry name" value="METHIONYL-TRNA FORMYLTRANSFERASE, MITOCHONDRIAL"/>
    <property type="match status" value="1"/>
</dbReference>
<dbReference type="Proteomes" id="UP000001744">
    <property type="component" value="Unassembled WGS sequence"/>
</dbReference>
<dbReference type="Pfam" id="PF02911">
    <property type="entry name" value="Formyl_trans_C"/>
    <property type="match status" value="1"/>
</dbReference>
<dbReference type="JaponicusDB" id="SJAG_01368">
    <property type="gene designation" value="fmt1"/>
</dbReference>
<evidence type="ECO:0000256" key="2">
    <source>
        <dbReference type="ARBA" id="ARBA00012261"/>
    </source>
</evidence>
<dbReference type="RefSeq" id="XP_002172618.1">
    <property type="nucleotide sequence ID" value="XM_002172582.2"/>
</dbReference>
<accession>B6K0H5</accession>
<reference evidence="7 9" key="1">
    <citation type="journal article" date="2011" name="Science">
        <title>Comparative functional genomics of the fission yeasts.</title>
        <authorList>
            <person name="Rhind N."/>
            <person name="Chen Z."/>
            <person name="Yassour M."/>
            <person name="Thompson D.A."/>
            <person name="Haas B.J."/>
            <person name="Habib N."/>
            <person name="Wapinski I."/>
            <person name="Roy S."/>
            <person name="Lin M.F."/>
            <person name="Heiman D.I."/>
            <person name="Young S.K."/>
            <person name="Furuya K."/>
            <person name="Guo Y."/>
            <person name="Pidoux A."/>
            <person name="Chen H.M."/>
            <person name="Robbertse B."/>
            <person name="Goldberg J.M."/>
            <person name="Aoki K."/>
            <person name="Bayne E.H."/>
            <person name="Berlin A.M."/>
            <person name="Desjardins C.A."/>
            <person name="Dobbs E."/>
            <person name="Dukaj L."/>
            <person name="Fan L."/>
            <person name="FitzGerald M.G."/>
            <person name="French C."/>
            <person name="Gujja S."/>
            <person name="Hansen K."/>
            <person name="Keifenheim D."/>
            <person name="Levin J.Z."/>
            <person name="Mosher R.A."/>
            <person name="Mueller C.A."/>
            <person name="Pfiffner J."/>
            <person name="Priest M."/>
            <person name="Russ C."/>
            <person name="Smialowska A."/>
            <person name="Swoboda P."/>
            <person name="Sykes S.M."/>
            <person name="Vaughn M."/>
            <person name="Vengrova S."/>
            <person name="Yoder R."/>
            <person name="Zeng Q."/>
            <person name="Allshire R."/>
            <person name="Baulcombe D."/>
            <person name="Birren B.W."/>
            <person name="Brown W."/>
            <person name="Ekwall K."/>
            <person name="Kellis M."/>
            <person name="Leatherwood J."/>
            <person name="Levin H."/>
            <person name="Margalit H."/>
            <person name="Martienssen R."/>
            <person name="Nieduszynski C.A."/>
            <person name="Spatafora J.W."/>
            <person name="Friedman N."/>
            <person name="Dalgaard J.Z."/>
            <person name="Baumann P."/>
            <person name="Niki H."/>
            <person name="Regev A."/>
            <person name="Nusbaum C."/>
        </authorList>
    </citation>
    <scope>NUCLEOTIDE SEQUENCE [LARGE SCALE GENOMIC DNA]</scope>
    <source>
        <strain evidence="9">yFS275 / FY16936</strain>
    </source>
</reference>
<feature type="domain" description="Formyl transferase C-terminal" evidence="6">
    <location>
        <begin position="242"/>
        <end position="337"/>
    </location>
</feature>
<keyword evidence="9" id="KW-1185">Reference proteome</keyword>
<dbReference type="AlphaFoldDB" id="B6K0H5"/>
<comment type="similarity">
    <text evidence="1">Belongs to the Fmt family.</text>
</comment>
<proteinExistence type="inferred from homology"/>
<dbReference type="GO" id="GO:0005739">
    <property type="term" value="C:mitochondrion"/>
    <property type="evidence" value="ECO:0000318"/>
    <property type="project" value="GO_Central"/>
</dbReference>
<dbReference type="SUPFAM" id="SSF53328">
    <property type="entry name" value="Formyltransferase"/>
    <property type="match status" value="1"/>
</dbReference>
<dbReference type="SUPFAM" id="SSF50486">
    <property type="entry name" value="FMT C-terminal domain-like"/>
    <property type="match status" value="1"/>
</dbReference>
<dbReference type="InterPro" id="IPR041711">
    <property type="entry name" value="Met-tRNA-FMT_N"/>
</dbReference>
<dbReference type="InterPro" id="IPR011034">
    <property type="entry name" value="Formyl_transferase-like_C_sf"/>
</dbReference>
<evidence type="ECO:0000256" key="1">
    <source>
        <dbReference type="ARBA" id="ARBA00010699"/>
    </source>
</evidence>
<organism evidence="7 9">
    <name type="scientific">Schizosaccharomyces japonicus (strain yFS275 / FY16936)</name>
    <name type="common">Fission yeast</name>
    <dbReference type="NCBI Taxonomy" id="402676"/>
    <lineage>
        <taxon>Eukaryota</taxon>
        <taxon>Fungi</taxon>
        <taxon>Dikarya</taxon>
        <taxon>Ascomycota</taxon>
        <taxon>Taphrinomycotina</taxon>
        <taxon>Schizosaccharomycetes</taxon>
        <taxon>Schizosaccharomycetales</taxon>
        <taxon>Schizosaccharomycetaceae</taxon>
        <taxon>Schizosaccharomyces</taxon>
    </lineage>
</organism>
<evidence type="ECO:0000259" key="5">
    <source>
        <dbReference type="Pfam" id="PF00551"/>
    </source>
</evidence>
<dbReference type="GeneID" id="7048117"/>
<dbReference type="STRING" id="402676.B6K0H5"/>
<dbReference type="EMBL" id="KE651168">
    <property type="protein sequence ID" value="EEB06325.1"/>
    <property type="molecule type" value="Genomic_DNA"/>
</dbReference>
<dbReference type="CDD" id="cd08646">
    <property type="entry name" value="FMT_core_Met-tRNA-FMT_N"/>
    <property type="match status" value="1"/>
</dbReference>
<dbReference type="EC" id="2.1.2.9" evidence="2"/>
<dbReference type="OrthoDB" id="10268103at2759"/>
<dbReference type="InterPro" id="IPR036477">
    <property type="entry name" value="Formyl_transf_N_sf"/>
</dbReference>
<dbReference type="OMA" id="YGGINIH"/>
<keyword evidence="4" id="KW-0648">Protein biosynthesis</keyword>
<name>B6K0H5_SCHJY</name>
<dbReference type="VEuPathDB" id="FungiDB:SJAG_01368"/>
<evidence type="ECO:0000313" key="7">
    <source>
        <dbReference type="EMBL" id="EEB06325.1"/>
    </source>
</evidence>
<dbReference type="InterPro" id="IPR002376">
    <property type="entry name" value="Formyl_transf_N"/>
</dbReference>
<dbReference type="GO" id="GO:0071951">
    <property type="term" value="P:conversion of methionyl-tRNA to N-formyl-methionyl-tRNA"/>
    <property type="evidence" value="ECO:0000318"/>
    <property type="project" value="GO_Central"/>
</dbReference>
<protein>
    <recommendedName>
        <fullName evidence="2">methionyl-tRNA formyltransferase</fullName>
        <ecNumber evidence="2">2.1.2.9</ecNumber>
    </recommendedName>
</protein>
<dbReference type="Pfam" id="PF00551">
    <property type="entry name" value="Formyl_trans_N"/>
    <property type="match status" value="1"/>
</dbReference>
<evidence type="ECO:0000313" key="8">
    <source>
        <dbReference type="JaponicusDB" id="SJAG_01368"/>
    </source>
</evidence>
<feature type="domain" description="Formyl transferase N-terminal" evidence="5">
    <location>
        <begin position="67"/>
        <end position="207"/>
    </location>
</feature>
<gene>
    <name evidence="8" type="primary">fmt1</name>
    <name evidence="7" type="ORF">SJAG_01368</name>
</gene>
<evidence type="ECO:0000313" key="9">
    <source>
        <dbReference type="Proteomes" id="UP000001744"/>
    </source>
</evidence>
<evidence type="ECO:0000256" key="4">
    <source>
        <dbReference type="ARBA" id="ARBA00022917"/>
    </source>
</evidence>
<dbReference type="PANTHER" id="PTHR11138">
    <property type="entry name" value="METHIONYL-TRNA FORMYLTRANSFERASE"/>
    <property type="match status" value="1"/>
</dbReference>
<evidence type="ECO:0000259" key="6">
    <source>
        <dbReference type="Pfam" id="PF02911"/>
    </source>
</evidence>
<sequence length="356" mass="39251">MQRRGFPLSRVVFFGTDDFAVPILRSVVELLRPQVEQRLVVVSGSGRNTGRRRNDISKQTLASSVSREAQEHGIPVYQFPGKETLNTTASNVAPDWQALKKFTHGDLAIAASFGRFIPASILNQFTYGGINVHPSLLPQFRGPGPIYAAILRQVSKTGVSIQRIHPAEFDKGELLAQKAYVMNGTETYEQLCQTLAQIGAGLLSRVLRLGTYDKDNAPEGITSFLGKRVQVAESWAPKVDLKQAFVEWDSYTTAQVYAISRAFGFIKTCLPTGNSITLWGIQPVMVDETTCANVAPGTFMRCFNNEFWIKTIDGAVRINDSIQLAGRKRVSAGEWIATSFKGKGGLFVSPNKVQRF</sequence>